<dbReference type="PROSITE" id="PS50109">
    <property type="entry name" value="HIS_KIN"/>
    <property type="match status" value="1"/>
</dbReference>
<keyword evidence="8" id="KW-1133">Transmembrane helix</keyword>
<evidence type="ECO:0000256" key="8">
    <source>
        <dbReference type="SAM" id="Phobius"/>
    </source>
</evidence>
<dbReference type="SUPFAM" id="SSF55874">
    <property type="entry name" value="ATPase domain of HSP90 chaperone/DNA topoisomerase II/histidine kinase"/>
    <property type="match status" value="1"/>
</dbReference>
<evidence type="ECO:0000256" key="1">
    <source>
        <dbReference type="ARBA" id="ARBA00000085"/>
    </source>
</evidence>
<dbReference type="EC" id="2.7.13.3" evidence="3"/>
<dbReference type="GO" id="GO:0000155">
    <property type="term" value="F:phosphorelay sensor kinase activity"/>
    <property type="evidence" value="ECO:0007669"/>
    <property type="project" value="InterPro"/>
</dbReference>
<evidence type="ECO:0000256" key="6">
    <source>
        <dbReference type="ARBA" id="ARBA00023012"/>
    </source>
</evidence>
<comment type="catalytic activity">
    <reaction evidence="1">
        <text>ATP + protein L-histidine = ADP + protein N-phospho-L-histidine.</text>
        <dbReference type="EC" id="2.7.13.3"/>
    </reaction>
</comment>
<dbReference type="AlphaFoldDB" id="A0A4R6J903"/>
<keyword evidence="8" id="KW-0812">Transmembrane</keyword>
<dbReference type="InterPro" id="IPR004358">
    <property type="entry name" value="Sig_transdc_His_kin-like_C"/>
</dbReference>
<dbReference type="PANTHER" id="PTHR43547:SF2">
    <property type="entry name" value="HYBRID SIGNAL TRANSDUCTION HISTIDINE KINASE C"/>
    <property type="match status" value="1"/>
</dbReference>
<keyword evidence="5 10" id="KW-0808">Transferase</keyword>
<name>A0A4R6J903_9ACTN</name>
<evidence type="ECO:0000256" key="2">
    <source>
        <dbReference type="ARBA" id="ARBA00004236"/>
    </source>
</evidence>
<dbReference type="EMBL" id="SNWR01000002">
    <property type="protein sequence ID" value="TDO31657.1"/>
    <property type="molecule type" value="Genomic_DNA"/>
</dbReference>
<keyword evidence="8" id="KW-0472">Membrane</keyword>
<evidence type="ECO:0000313" key="10">
    <source>
        <dbReference type="EMBL" id="TDO31657.1"/>
    </source>
</evidence>
<comment type="caution">
    <text evidence="10">The sequence shown here is derived from an EMBL/GenBank/DDBJ whole genome shotgun (WGS) entry which is preliminary data.</text>
</comment>
<dbReference type="InterPro" id="IPR036097">
    <property type="entry name" value="HisK_dim/P_sf"/>
</dbReference>
<proteinExistence type="predicted"/>
<feature type="domain" description="Histidine kinase" evidence="9">
    <location>
        <begin position="186"/>
        <end position="399"/>
    </location>
</feature>
<evidence type="ECO:0000256" key="3">
    <source>
        <dbReference type="ARBA" id="ARBA00012438"/>
    </source>
</evidence>
<sequence>MTEPERAIIRRARIRMSLLVGTAVGLLLALVGAVAYTTLVAGQERQIQRELAWGAENGSVTGPVGCTWIIVLEQGRITAGPAQPPAGFPLRDAIYRVAAGGDREIVTVPRDGTVYHVRTQATDTGVVQAVFDARYQLADRRHLLWAFALAATIGVLAALATGLVVAHRSVAPLVEALARQRRFVADASHELRTPIAQVHTRAQLLARRARSSDRRDLERLVGTTRRLGEIVEELLLSARLAGSPDDRPPTAPVDLTALAEAAVAHESDRAAERSVTVTLSTPEHPVEVDGVPSALRRVVSELLANALTHTPPGGAIGVTVRCTERNAEVRVEDTGPGFHPADASRLFDRFHRGAGAGDRRFGLGLALVREVVTSHGGTIAAEGRPGEGATFTVTLKRHRARPAAPVSAAEPPASPARSR</sequence>
<dbReference type="InterPro" id="IPR005467">
    <property type="entry name" value="His_kinase_dom"/>
</dbReference>
<keyword evidence="4" id="KW-0597">Phosphoprotein</keyword>
<reference evidence="10 11" key="1">
    <citation type="submission" date="2019-03" db="EMBL/GenBank/DDBJ databases">
        <title>Sequencing the genomes of 1000 actinobacteria strains.</title>
        <authorList>
            <person name="Klenk H.-P."/>
        </authorList>
    </citation>
    <scope>NUCLEOTIDE SEQUENCE [LARGE SCALE GENOMIC DNA]</scope>
    <source>
        <strain evidence="10 11">DSM 43805</strain>
    </source>
</reference>
<evidence type="ECO:0000313" key="11">
    <source>
        <dbReference type="Proteomes" id="UP000294901"/>
    </source>
</evidence>
<evidence type="ECO:0000256" key="7">
    <source>
        <dbReference type="SAM" id="MobiDB-lite"/>
    </source>
</evidence>
<evidence type="ECO:0000256" key="4">
    <source>
        <dbReference type="ARBA" id="ARBA00022553"/>
    </source>
</evidence>
<keyword evidence="6" id="KW-0902">Two-component regulatory system</keyword>
<feature type="compositionally biased region" description="Low complexity" evidence="7">
    <location>
        <begin position="402"/>
        <end position="419"/>
    </location>
</feature>
<dbReference type="InterPro" id="IPR003594">
    <property type="entry name" value="HATPase_dom"/>
</dbReference>
<accession>A0A4R6J903</accession>
<dbReference type="Pfam" id="PF00512">
    <property type="entry name" value="HisKA"/>
    <property type="match status" value="1"/>
</dbReference>
<dbReference type="SMART" id="SM00388">
    <property type="entry name" value="HisKA"/>
    <property type="match status" value="1"/>
</dbReference>
<keyword evidence="5 10" id="KW-0418">Kinase</keyword>
<evidence type="ECO:0000259" key="9">
    <source>
        <dbReference type="PROSITE" id="PS50109"/>
    </source>
</evidence>
<dbReference type="CDD" id="cd00075">
    <property type="entry name" value="HATPase"/>
    <property type="match status" value="1"/>
</dbReference>
<dbReference type="Proteomes" id="UP000294901">
    <property type="component" value="Unassembled WGS sequence"/>
</dbReference>
<dbReference type="InterPro" id="IPR003661">
    <property type="entry name" value="HisK_dim/P_dom"/>
</dbReference>
<feature type="transmembrane region" description="Helical" evidence="8">
    <location>
        <begin position="143"/>
        <end position="166"/>
    </location>
</feature>
<protein>
    <recommendedName>
        <fullName evidence="3">histidine kinase</fullName>
        <ecNumber evidence="3">2.7.13.3</ecNumber>
    </recommendedName>
</protein>
<dbReference type="InterPro" id="IPR036890">
    <property type="entry name" value="HATPase_C_sf"/>
</dbReference>
<feature type="region of interest" description="Disordered" evidence="7">
    <location>
        <begin position="397"/>
        <end position="419"/>
    </location>
</feature>
<dbReference type="PANTHER" id="PTHR43547">
    <property type="entry name" value="TWO-COMPONENT HISTIDINE KINASE"/>
    <property type="match status" value="1"/>
</dbReference>
<dbReference type="SMART" id="SM00387">
    <property type="entry name" value="HATPase_c"/>
    <property type="match status" value="1"/>
</dbReference>
<dbReference type="SUPFAM" id="SSF47384">
    <property type="entry name" value="Homodimeric domain of signal transducing histidine kinase"/>
    <property type="match status" value="1"/>
</dbReference>
<organism evidence="10 11">
    <name type="scientific">Paractinoplanes brasiliensis</name>
    <dbReference type="NCBI Taxonomy" id="52695"/>
    <lineage>
        <taxon>Bacteria</taxon>
        <taxon>Bacillati</taxon>
        <taxon>Actinomycetota</taxon>
        <taxon>Actinomycetes</taxon>
        <taxon>Micromonosporales</taxon>
        <taxon>Micromonosporaceae</taxon>
        <taxon>Paractinoplanes</taxon>
    </lineage>
</organism>
<evidence type="ECO:0000256" key="5">
    <source>
        <dbReference type="ARBA" id="ARBA00022777"/>
    </source>
</evidence>
<dbReference type="PRINTS" id="PR00344">
    <property type="entry name" value="BCTRLSENSOR"/>
</dbReference>
<dbReference type="CDD" id="cd00082">
    <property type="entry name" value="HisKA"/>
    <property type="match status" value="1"/>
</dbReference>
<dbReference type="OrthoDB" id="9786919at2"/>
<gene>
    <name evidence="10" type="ORF">C8E87_7083</name>
</gene>
<dbReference type="Gene3D" id="1.10.287.130">
    <property type="match status" value="1"/>
</dbReference>
<dbReference type="Pfam" id="PF02518">
    <property type="entry name" value="HATPase_c"/>
    <property type="match status" value="1"/>
</dbReference>
<comment type="subcellular location">
    <subcellularLocation>
        <location evidence="2">Cell membrane</location>
    </subcellularLocation>
</comment>
<keyword evidence="11" id="KW-1185">Reference proteome</keyword>
<dbReference type="Gene3D" id="3.30.565.10">
    <property type="entry name" value="Histidine kinase-like ATPase, C-terminal domain"/>
    <property type="match status" value="1"/>
</dbReference>
<dbReference type="GO" id="GO:0005886">
    <property type="term" value="C:plasma membrane"/>
    <property type="evidence" value="ECO:0007669"/>
    <property type="project" value="UniProtKB-SubCell"/>
</dbReference>
<dbReference type="RefSeq" id="WP_133877728.1">
    <property type="nucleotide sequence ID" value="NZ_BOMD01000075.1"/>
</dbReference>